<protein>
    <submittedName>
        <fullName evidence="2">Toll/interleukin-1 receptor domain-containing protein</fullName>
    </submittedName>
</protein>
<dbReference type="InterPro" id="IPR013568">
    <property type="entry name" value="SEFIR_dom"/>
</dbReference>
<dbReference type="PROSITE" id="PS51534">
    <property type="entry name" value="SEFIR"/>
    <property type="match status" value="1"/>
</dbReference>
<dbReference type="EMBL" id="JACERN010000033">
    <property type="protein sequence ID" value="MBA4709589.1"/>
    <property type="molecule type" value="Genomic_DNA"/>
</dbReference>
<dbReference type="InterPro" id="IPR000157">
    <property type="entry name" value="TIR_dom"/>
</dbReference>
<evidence type="ECO:0000259" key="1">
    <source>
        <dbReference type="PROSITE" id="PS51534"/>
    </source>
</evidence>
<organism evidence="2 3">
    <name type="scientific">Aquitalea aquatica</name>
    <dbReference type="NCBI Taxonomy" id="3044273"/>
    <lineage>
        <taxon>Bacteria</taxon>
        <taxon>Pseudomonadati</taxon>
        <taxon>Pseudomonadota</taxon>
        <taxon>Betaproteobacteria</taxon>
        <taxon>Neisseriales</taxon>
        <taxon>Chromobacteriaceae</taxon>
        <taxon>Aquitalea</taxon>
    </lineage>
</organism>
<reference evidence="2 3" key="1">
    <citation type="submission" date="2020-07" db="EMBL/GenBank/DDBJ databases">
        <title>Draft genome sequence of violacein-producing bacteria and related species.</title>
        <authorList>
            <person name="Wilson H.S."/>
            <person name="De Leon M.E."/>
        </authorList>
    </citation>
    <scope>NUCLEOTIDE SEQUENCE [LARGE SCALE GENOMIC DNA]</scope>
    <source>
        <strain evidence="2 3">HSC-21Su07</strain>
    </source>
</reference>
<sequence length="483" mass="55983">MDSKPRAFISYSWSNPEHEQWVVDLADELGDSGVHVLLDKFDLREGHDSIAFMERMVNDPDVKKVLLICDKVYADKTNNRTGGVGTEAQIISPKVYSEADQNKFVAVLKERDDEGKPYLPTYYASRIYIDLSNQENYAQEFERLVRWINDKPLYQRKHIGQRPAYLDEEPEISLGTTPYFRRAIDAIKGNKPSAGGALTEYFKIIATNFERLRIVRDQSKEWDEQFIENVSSTIPLRNELNQIFEAIAAYDTTGEFGSKVHRFFESLIPYFDRPANLNVGSWFETDFDNFKFLGYEFFIHALAAFIAHERFDLCSRLLNEHYYNERNQTFGQDTMVDFSVFCDSIKTLHYRNERMDTRLFSPVGMLIKERLTGTGITEFKLAQAEFVAYLRSEMTAVASDSWCKWWPYMLVFARRMHGPFEIFARAQSKAYFDRVKGMFAVQKADDFSPVLEAHGSGQRAPRYDYESISISLLMGADKLATRD</sequence>
<dbReference type="Pfam" id="PF13676">
    <property type="entry name" value="TIR_2"/>
    <property type="match status" value="1"/>
</dbReference>
<keyword evidence="2" id="KW-0675">Receptor</keyword>
<name>A0A838YAL9_9NEIS</name>
<proteinExistence type="predicted"/>
<accession>A0A838YAL9</accession>
<dbReference type="AlphaFoldDB" id="A0A838YAL9"/>
<dbReference type="GO" id="GO:0007165">
    <property type="term" value="P:signal transduction"/>
    <property type="evidence" value="ECO:0007669"/>
    <property type="project" value="InterPro"/>
</dbReference>
<keyword evidence="3" id="KW-1185">Reference proteome</keyword>
<evidence type="ECO:0000313" key="2">
    <source>
        <dbReference type="EMBL" id="MBA4709589.1"/>
    </source>
</evidence>
<gene>
    <name evidence="2" type="ORF">H2Z84_14505</name>
</gene>
<dbReference type="Proteomes" id="UP000545606">
    <property type="component" value="Unassembled WGS sequence"/>
</dbReference>
<comment type="caution">
    <text evidence="2">The sequence shown here is derived from an EMBL/GenBank/DDBJ whole genome shotgun (WGS) entry which is preliminary data.</text>
</comment>
<dbReference type="Gene3D" id="3.40.50.10140">
    <property type="entry name" value="Toll/interleukin-1 receptor homology (TIR) domain"/>
    <property type="match status" value="1"/>
</dbReference>
<evidence type="ECO:0000313" key="3">
    <source>
        <dbReference type="Proteomes" id="UP000545606"/>
    </source>
</evidence>
<feature type="domain" description="SEFIR" evidence="1">
    <location>
        <begin position="4"/>
        <end position="140"/>
    </location>
</feature>
<dbReference type="InterPro" id="IPR035897">
    <property type="entry name" value="Toll_tir_struct_dom_sf"/>
</dbReference>
<dbReference type="RefSeq" id="WP_181836589.1">
    <property type="nucleotide sequence ID" value="NZ_JACERN010000033.1"/>
</dbReference>